<protein>
    <submittedName>
        <fullName evidence="3">Transcriptional regulator</fullName>
    </submittedName>
</protein>
<dbReference type="AlphaFoldDB" id="A0A2R4SX17"/>
<dbReference type="KEGG" id="slk:SLUN_03575"/>
<dbReference type="OrthoDB" id="9782542at2"/>
<dbReference type="Proteomes" id="UP000244201">
    <property type="component" value="Chromosome"/>
</dbReference>
<keyword evidence="4" id="KW-1185">Reference proteome</keyword>
<name>A0A2R4SX17_9ACTN</name>
<evidence type="ECO:0000259" key="2">
    <source>
        <dbReference type="Pfam" id="PF03816"/>
    </source>
</evidence>
<evidence type="ECO:0000313" key="4">
    <source>
        <dbReference type="Proteomes" id="UP000244201"/>
    </source>
</evidence>
<dbReference type="EMBL" id="CP026304">
    <property type="protein sequence ID" value="AVZ71423.1"/>
    <property type="molecule type" value="Genomic_DNA"/>
</dbReference>
<dbReference type="Pfam" id="PF03816">
    <property type="entry name" value="LytR_cpsA_psr"/>
    <property type="match status" value="1"/>
</dbReference>
<sequence>MSEESSVRSFAVTAVVVAALASGGSMWATNSPRGPSPAATHENGTNVLLVGLDRRTGISAEDKKRLHVGGEECNCTDVMMVVHIAENSQRMSVVSIPRDSYVEFADHTHPRHSGKINGAFAHGGGDLAVRTVEKETGLRIDHYLETDFTGFADTVDRLGGAKVCTDTALHDLGSGLKLAAGTHHLDGSRTLRYVRARHVSPPGDLGRVRRQQRVLVEMLSRLRDEGALENPAAAARTAHKLLKSVRTDAGTGAQDLVRLGWMLGRLKARQTEFATVPISEFDHRVPQWGSTLLWDKARSAALWAALREDRPITGDSRIRPSNDVPVEFAPASLRLRVTDPEVARALRAGGYAVEFAPARPGLPRPQGPTVITYDPVMERYAATVAAALPGARLLPVAGHGQVFDVTVGTEARTVVRVVHDRSSVEGAPVHGERLRCPTP</sequence>
<evidence type="ECO:0000256" key="1">
    <source>
        <dbReference type="ARBA" id="ARBA00006068"/>
    </source>
</evidence>
<dbReference type="InterPro" id="IPR004474">
    <property type="entry name" value="LytR_CpsA_psr"/>
</dbReference>
<dbReference type="InterPro" id="IPR050922">
    <property type="entry name" value="LytR/CpsA/Psr_CW_biosynth"/>
</dbReference>
<comment type="similarity">
    <text evidence="1">Belongs to the LytR/CpsA/Psr (LCP) family.</text>
</comment>
<accession>A0A2R4SX17</accession>
<dbReference type="PANTHER" id="PTHR33392">
    <property type="entry name" value="POLYISOPRENYL-TEICHOIC ACID--PEPTIDOGLYCAN TEICHOIC ACID TRANSFERASE TAGU"/>
    <property type="match status" value="1"/>
</dbReference>
<proteinExistence type="inferred from homology"/>
<dbReference type="NCBIfam" id="TIGR00350">
    <property type="entry name" value="lytR_cpsA_psr"/>
    <property type="match status" value="1"/>
</dbReference>
<dbReference type="Gene3D" id="3.40.630.190">
    <property type="entry name" value="LCP protein"/>
    <property type="match status" value="1"/>
</dbReference>
<gene>
    <name evidence="3" type="ORF">SLUN_03575</name>
</gene>
<feature type="domain" description="Cell envelope-related transcriptional attenuator" evidence="2">
    <location>
        <begin position="76"/>
        <end position="222"/>
    </location>
</feature>
<evidence type="ECO:0000313" key="3">
    <source>
        <dbReference type="EMBL" id="AVZ71423.1"/>
    </source>
</evidence>
<organism evidence="3 4">
    <name type="scientific">Streptomyces lunaelactis</name>
    <dbReference type="NCBI Taxonomy" id="1535768"/>
    <lineage>
        <taxon>Bacteria</taxon>
        <taxon>Bacillati</taxon>
        <taxon>Actinomycetota</taxon>
        <taxon>Actinomycetes</taxon>
        <taxon>Kitasatosporales</taxon>
        <taxon>Streptomycetaceae</taxon>
        <taxon>Streptomyces</taxon>
    </lineage>
</organism>
<reference evidence="3 4" key="1">
    <citation type="submission" date="2018-01" db="EMBL/GenBank/DDBJ databases">
        <title>Complete genome sequence of Streptomyces lunaelactis MM109T, a Ferroverdin A producer isolated from cave moonmilk deposits.</title>
        <authorList>
            <person name="Naome A."/>
            <person name="Martinet L."/>
            <person name="Maciejewska M."/>
            <person name="Anderssen S."/>
            <person name="Adam D."/>
            <person name="Tenconi E."/>
            <person name="Deflandre B."/>
            <person name="Arguelles-Arias A."/>
            <person name="Calusinska M."/>
            <person name="Copieters W."/>
            <person name="Karim L."/>
            <person name="Hanikenne M."/>
            <person name="Baurain D."/>
            <person name="van Wezel G."/>
            <person name="Smargiasso N."/>
            <person name="de Pauw E."/>
            <person name="Delfosse P."/>
            <person name="Rigali S."/>
        </authorList>
    </citation>
    <scope>NUCLEOTIDE SEQUENCE [LARGE SCALE GENOMIC DNA]</scope>
    <source>
        <strain evidence="3 4">MM109</strain>
    </source>
</reference>
<dbReference type="PANTHER" id="PTHR33392:SF6">
    <property type="entry name" value="POLYISOPRENYL-TEICHOIC ACID--PEPTIDOGLYCAN TEICHOIC ACID TRANSFERASE TAGU"/>
    <property type="match status" value="1"/>
</dbReference>